<keyword evidence="1" id="KW-0676">Redox-active center</keyword>
<dbReference type="EMBL" id="SWFT01000027">
    <property type="protein sequence ID" value="KAA8907180.1"/>
    <property type="molecule type" value="Genomic_DNA"/>
</dbReference>
<dbReference type="VEuPathDB" id="FungiDB:DIURU_000864"/>
<dbReference type="PANTHER" id="PTHR36417">
    <property type="entry name" value="SELENOPROTEIN DOMAIN PROTEIN (AFU_ORTHOLOGUE AFUA_1G05220)"/>
    <property type="match status" value="1"/>
</dbReference>
<reference evidence="2 3" key="1">
    <citation type="submission" date="2019-07" db="EMBL/GenBank/DDBJ databases">
        <title>Genome assembly of two rare yeast pathogens: Diutina rugosa and Trichomonascus ciferrii.</title>
        <authorList>
            <person name="Mixao V."/>
            <person name="Saus E."/>
            <person name="Hansen A."/>
            <person name="Lass-Flor C."/>
            <person name="Gabaldon T."/>
        </authorList>
    </citation>
    <scope>NUCLEOTIDE SEQUENCE [LARGE SCALE GENOMIC DNA]</scope>
    <source>
        <strain evidence="2 3">CBS 613</strain>
    </source>
</reference>
<gene>
    <name evidence="2" type="ORF">DIURU_000864</name>
</gene>
<dbReference type="AlphaFoldDB" id="A0A642UWS7"/>
<dbReference type="PANTHER" id="PTHR36417:SF2">
    <property type="entry name" value="SELENOPROTEIN DOMAIN PROTEIN (AFU_ORTHOLOGUE AFUA_1G05220)"/>
    <property type="match status" value="1"/>
</dbReference>
<dbReference type="Gene3D" id="3.40.30.10">
    <property type="entry name" value="Glutaredoxin"/>
    <property type="match status" value="1"/>
</dbReference>
<dbReference type="RefSeq" id="XP_034014531.1">
    <property type="nucleotide sequence ID" value="XM_034159159.1"/>
</dbReference>
<dbReference type="InterPro" id="IPR036249">
    <property type="entry name" value="Thioredoxin-like_sf"/>
</dbReference>
<name>A0A642UWS7_DIURU</name>
<protein>
    <submittedName>
        <fullName evidence="2">Uncharacterized protein</fullName>
    </submittedName>
</protein>
<proteinExistence type="predicted"/>
<accession>A0A642UWS7</accession>
<evidence type="ECO:0000313" key="3">
    <source>
        <dbReference type="Proteomes" id="UP000449547"/>
    </source>
</evidence>
<evidence type="ECO:0000313" key="2">
    <source>
        <dbReference type="EMBL" id="KAA8907180.1"/>
    </source>
</evidence>
<evidence type="ECO:0000256" key="1">
    <source>
        <dbReference type="ARBA" id="ARBA00023284"/>
    </source>
</evidence>
<organism evidence="2 3">
    <name type="scientific">Diutina rugosa</name>
    <name type="common">Yeast</name>
    <name type="synonym">Candida rugosa</name>
    <dbReference type="NCBI Taxonomy" id="5481"/>
    <lineage>
        <taxon>Eukaryota</taxon>
        <taxon>Fungi</taxon>
        <taxon>Dikarya</taxon>
        <taxon>Ascomycota</taxon>
        <taxon>Saccharomycotina</taxon>
        <taxon>Pichiomycetes</taxon>
        <taxon>Debaryomycetaceae</taxon>
        <taxon>Diutina</taxon>
    </lineage>
</organism>
<dbReference type="OrthoDB" id="60822at2759"/>
<dbReference type="OMA" id="AWINNDN"/>
<dbReference type="GeneID" id="54779517"/>
<dbReference type="InterPro" id="IPR011893">
    <property type="entry name" value="Selenoprotein_Rdx-typ"/>
</dbReference>
<dbReference type="SUPFAM" id="SSF52833">
    <property type="entry name" value="Thioredoxin-like"/>
    <property type="match status" value="1"/>
</dbReference>
<dbReference type="Proteomes" id="UP000449547">
    <property type="component" value="Unassembled WGS sequence"/>
</dbReference>
<comment type="caution">
    <text evidence="2">The sequence shown here is derived from an EMBL/GenBank/DDBJ whole genome shotgun (WGS) entry which is preliminary data.</text>
</comment>
<dbReference type="Pfam" id="PF10262">
    <property type="entry name" value="Rdx"/>
    <property type="match status" value="1"/>
</dbReference>
<keyword evidence="3" id="KW-1185">Reference proteome</keyword>
<sequence length="162" mass="17708">MSLPQVTIEYCAKCKWQQRAVWYLQELLQTFDGSLGAITLVPVYDSPGVFGVYLTTDTDTKKPLYKRKFNKPELAAKYGETMTEPYWHSGFPDAKFLKQLIKNEIGAQVGHHISSYPTTGLTTGTEKKETEGQACVAGSDKAGACVAGSAKAEACKDCVANE</sequence>